<evidence type="ECO:0000313" key="6">
    <source>
        <dbReference type="EMBL" id="GAA4284881.1"/>
    </source>
</evidence>
<gene>
    <name evidence="6" type="ORF">GCM10022261_24120</name>
</gene>
<dbReference type="EMBL" id="BAABAZ010000006">
    <property type="protein sequence ID" value="GAA4284881.1"/>
    <property type="molecule type" value="Genomic_DNA"/>
</dbReference>
<keyword evidence="2" id="KW-0547">Nucleotide-binding</keyword>
<accession>A0ABP8ELQ8</accession>
<name>A0ABP8ELQ8_9MICO</name>
<dbReference type="Pfam" id="PF18085">
    <property type="entry name" value="Mak_N_cap"/>
    <property type="match status" value="1"/>
</dbReference>
<keyword evidence="4" id="KW-0067">ATP-binding</keyword>
<proteinExistence type="predicted"/>
<dbReference type="InterPro" id="IPR040999">
    <property type="entry name" value="Mak_N_cap"/>
</dbReference>
<sequence length="250" mass="25691">MALLYDAQLNPGKLQAIAGWLPNQSWTSVDPGAEAEGASSFRFDDPSGEVGIEVHLVTVEGALIQVPLSYRGAALEGAESHLVTEMDHSVLGRRWVYDATVDPIFISEALRTVAVEGPNAREFVRTDDGDIERTEIASVLGVLRDAGAAADLVTVSAELADRGAEALAGGAGAGPDSSGSRTAGPRTAVGVTSTVVGGFAIDVVRFPLAETGAQGSAGDGDVVGVLEGTWEGQDSPVELLRIRRVGAGGQ</sequence>
<dbReference type="RefSeq" id="WP_236862848.1">
    <property type="nucleotide sequence ID" value="NZ_BAABAZ010000006.1"/>
</dbReference>
<comment type="caution">
    <text evidence="6">The sequence shown here is derived from an EMBL/GenBank/DDBJ whole genome shotgun (WGS) entry which is preliminary data.</text>
</comment>
<protein>
    <recommendedName>
        <fullName evidence="5">Maltokinase N-terminal cap domain-containing protein</fullName>
    </recommendedName>
</protein>
<feature type="domain" description="Maltokinase N-terminal cap" evidence="5">
    <location>
        <begin position="20"/>
        <end position="102"/>
    </location>
</feature>
<keyword evidence="3" id="KW-0418">Kinase</keyword>
<reference evidence="7" key="1">
    <citation type="journal article" date="2019" name="Int. J. Syst. Evol. Microbiol.">
        <title>The Global Catalogue of Microorganisms (GCM) 10K type strain sequencing project: providing services to taxonomists for standard genome sequencing and annotation.</title>
        <authorList>
            <consortium name="The Broad Institute Genomics Platform"/>
            <consortium name="The Broad Institute Genome Sequencing Center for Infectious Disease"/>
            <person name="Wu L."/>
            <person name="Ma J."/>
        </authorList>
    </citation>
    <scope>NUCLEOTIDE SEQUENCE [LARGE SCALE GENOMIC DNA]</scope>
    <source>
        <strain evidence="7">JCM 17458</strain>
    </source>
</reference>
<evidence type="ECO:0000256" key="2">
    <source>
        <dbReference type="ARBA" id="ARBA00022741"/>
    </source>
</evidence>
<dbReference type="Proteomes" id="UP001501586">
    <property type="component" value="Unassembled WGS sequence"/>
</dbReference>
<organism evidence="6 7">
    <name type="scientific">Brevibacterium daeguense</name>
    <dbReference type="NCBI Taxonomy" id="909936"/>
    <lineage>
        <taxon>Bacteria</taxon>
        <taxon>Bacillati</taxon>
        <taxon>Actinomycetota</taxon>
        <taxon>Actinomycetes</taxon>
        <taxon>Micrococcales</taxon>
        <taxon>Brevibacteriaceae</taxon>
        <taxon>Brevibacterium</taxon>
    </lineage>
</organism>
<evidence type="ECO:0000313" key="7">
    <source>
        <dbReference type="Proteomes" id="UP001501586"/>
    </source>
</evidence>
<keyword evidence="7" id="KW-1185">Reference proteome</keyword>
<evidence type="ECO:0000256" key="3">
    <source>
        <dbReference type="ARBA" id="ARBA00022777"/>
    </source>
</evidence>
<keyword evidence="1" id="KW-0808">Transferase</keyword>
<evidence type="ECO:0000256" key="1">
    <source>
        <dbReference type="ARBA" id="ARBA00022679"/>
    </source>
</evidence>
<evidence type="ECO:0000256" key="4">
    <source>
        <dbReference type="ARBA" id="ARBA00022840"/>
    </source>
</evidence>
<evidence type="ECO:0000259" key="5">
    <source>
        <dbReference type="Pfam" id="PF18085"/>
    </source>
</evidence>